<name>A0A179GSJ5_PURLI</name>
<feature type="region of interest" description="Disordered" evidence="1">
    <location>
        <begin position="219"/>
        <end position="305"/>
    </location>
</feature>
<gene>
    <name evidence="3" type="ORF">Purlil1_5708</name>
    <name evidence="4" type="ORF">VFPBJ_06043</name>
    <name evidence="5" type="ORF">VFPFJ_06599</name>
</gene>
<dbReference type="EMBL" id="LSBH01000004">
    <property type="protein sequence ID" value="OAQ80458.1"/>
    <property type="molecule type" value="Genomic_DNA"/>
</dbReference>
<dbReference type="Proteomes" id="UP000078340">
    <property type="component" value="Unassembled WGS sequence"/>
</dbReference>
<dbReference type="RefSeq" id="XP_018176853.1">
    <property type="nucleotide sequence ID" value="XM_018323674.1"/>
</dbReference>
<feature type="compositionally biased region" description="Basic and acidic residues" evidence="1">
    <location>
        <begin position="235"/>
        <end position="252"/>
    </location>
</feature>
<keyword evidence="7" id="KW-1185">Reference proteome</keyword>
<dbReference type="EMBL" id="LSBI01000006">
    <property type="protein sequence ID" value="OAQ88134.1"/>
    <property type="molecule type" value="Genomic_DNA"/>
</dbReference>
<dbReference type="Proteomes" id="UP001287286">
    <property type="component" value="Unassembled WGS sequence"/>
</dbReference>
<dbReference type="InterPro" id="IPR044398">
    <property type="entry name" value="Globin-sensor_dom"/>
</dbReference>
<dbReference type="GO" id="GO:0019825">
    <property type="term" value="F:oxygen binding"/>
    <property type="evidence" value="ECO:0007669"/>
    <property type="project" value="InterPro"/>
</dbReference>
<dbReference type="OMA" id="YIHLGAC"/>
<dbReference type="EMBL" id="JAWRVI010000017">
    <property type="protein sequence ID" value="KAK4090082.1"/>
    <property type="molecule type" value="Genomic_DNA"/>
</dbReference>
<dbReference type="PANTHER" id="PTHR42071:SF1">
    <property type="entry name" value="GLOBIN-SENSOR DOMAIN-CONTAINING PROTEIN"/>
    <property type="match status" value="1"/>
</dbReference>
<reference evidence="4 6" key="1">
    <citation type="submission" date="2016-01" db="EMBL/GenBank/DDBJ databases">
        <title>Biosynthesis of antibiotic leucinostatins and their inhibition on Phytophthora in bio-control Purpureocillium lilacinum.</title>
        <authorList>
            <person name="Wang G."/>
            <person name="Liu Z."/>
            <person name="Lin R."/>
            <person name="Li E."/>
            <person name="Mao Z."/>
            <person name="Ling J."/>
            <person name="Yin W."/>
            <person name="Xie B."/>
        </authorList>
    </citation>
    <scope>NUCLEOTIDE SEQUENCE [LARGE SCALE GENOMIC DNA]</scope>
    <source>
        <strain evidence="4">PLBJ-1</strain>
        <strain evidence="5">PLFJ-1</strain>
    </source>
</reference>
<accession>A0A179GSJ5</accession>
<feature type="compositionally biased region" description="Basic and acidic residues" evidence="1">
    <location>
        <begin position="286"/>
        <end position="295"/>
    </location>
</feature>
<evidence type="ECO:0000313" key="6">
    <source>
        <dbReference type="Proteomes" id="UP000078240"/>
    </source>
</evidence>
<sequence>MASTRPMQHIEREDLYTNLEQRILYLHSFLDFSSRDIEALITGAKYVKALIPAIVNIVYKKLLQYDITARAFTTRSTSFEGPVDEVPDENSPQILHRKMFLRAYLAKLCSDPSKMEFWEYLDKVGMMHVGLGRRHPLHIEYVHLGACLGFIQDIMTEAILSHPRMHLSRKTALVKALNKVIWIQNDLMAKWHVRDGVEFEAVGGASDIEVEREGYLHGKKILGGSGSDEDDEANEEKQQQQRQQGEEGERAKNASGGVGAREASAPEGVCPFTGLGASSSSVAAPADRETKRGEEEAAAAGPVTA</sequence>
<evidence type="ECO:0000313" key="5">
    <source>
        <dbReference type="EMBL" id="OAQ88134.1"/>
    </source>
</evidence>
<dbReference type="InterPro" id="IPR012292">
    <property type="entry name" value="Globin/Proto"/>
</dbReference>
<dbReference type="KEGG" id="plj:28888723"/>
<protein>
    <submittedName>
        <fullName evidence="4">Globin-like-protein</fullName>
    </submittedName>
</protein>
<comment type="caution">
    <text evidence="4">The sequence shown here is derived from an EMBL/GenBank/DDBJ whole genome shotgun (WGS) entry which is preliminary data.</text>
</comment>
<evidence type="ECO:0000259" key="2">
    <source>
        <dbReference type="Pfam" id="PF11563"/>
    </source>
</evidence>
<organism evidence="4 6">
    <name type="scientific">Purpureocillium lilacinum</name>
    <name type="common">Paecilomyces lilacinus</name>
    <dbReference type="NCBI Taxonomy" id="33203"/>
    <lineage>
        <taxon>Eukaryota</taxon>
        <taxon>Fungi</taxon>
        <taxon>Dikarya</taxon>
        <taxon>Ascomycota</taxon>
        <taxon>Pezizomycotina</taxon>
        <taxon>Sordariomycetes</taxon>
        <taxon>Hypocreomycetidae</taxon>
        <taxon>Hypocreales</taxon>
        <taxon>Ophiocordycipitaceae</taxon>
        <taxon>Purpureocillium</taxon>
    </lineage>
</organism>
<proteinExistence type="predicted"/>
<dbReference type="AlphaFoldDB" id="A0A179GSJ5"/>
<reference evidence="3" key="2">
    <citation type="submission" date="2023-11" db="EMBL/GenBank/DDBJ databases">
        <authorList>
            <person name="Beijen E."/>
            <person name="Ohm R.A."/>
        </authorList>
    </citation>
    <scope>NUCLEOTIDE SEQUENCE</scope>
    <source>
        <strain evidence="3">CBS 150709</strain>
    </source>
</reference>
<dbReference type="Gene3D" id="1.10.490.10">
    <property type="entry name" value="Globins"/>
    <property type="match status" value="1"/>
</dbReference>
<feature type="domain" description="Globin-sensor" evidence="2">
    <location>
        <begin position="20"/>
        <end position="196"/>
    </location>
</feature>
<dbReference type="Pfam" id="PF11563">
    <property type="entry name" value="Protoglobin"/>
    <property type="match status" value="1"/>
</dbReference>
<dbReference type="Proteomes" id="UP000078240">
    <property type="component" value="Unassembled WGS sequence"/>
</dbReference>
<dbReference type="GO" id="GO:0020037">
    <property type="term" value="F:heme binding"/>
    <property type="evidence" value="ECO:0007669"/>
    <property type="project" value="InterPro"/>
</dbReference>
<evidence type="ECO:0000313" key="4">
    <source>
        <dbReference type="EMBL" id="OAQ80458.1"/>
    </source>
</evidence>
<evidence type="ECO:0000313" key="3">
    <source>
        <dbReference type="EMBL" id="KAK4090082.1"/>
    </source>
</evidence>
<dbReference type="GeneID" id="28888723"/>
<evidence type="ECO:0000313" key="7">
    <source>
        <dbReference type="Proteomes" id="UP001287286"/>
    </source>
</evidence>
<reference evidence="3 7" key="3">
    <citation type="journal article" date="2024" name="Microbiol. Resour. Announc.">
        <title>Genome annotations for the ascomycete fungi Trichoderma harzianum, Trichoderma aggressivum, and Purpureocillium lilacinum.</title>
        <authorList>
            <person name="Beijen E.P.W."/>
            <person name="Ohm R.A."/>
        </authorList>
    </citation>
    <scope>NUCLEOTIDE SEQUENCE [LARGE SCALE GENOMIC DNA]</scope>
    <source>
        <strain evidence="3 7">CBS 150709</strain>
    </source>
</reference>
<evidence type="ECO:0000256" key="1">
    <source>
        <dbReference type="SAM" id="MobiDB-lite"/>
    </source>
</evidence>
<dbReference type="PANTHER" id="PTHR42071">
    <property type="entry name" value="PROTOGLOBIN DOMAIN-CONTAINING PROTEIN"/>
    <property type="match status" value="1"/>
</dbReference>